<comment type="caution">
    <text evidence="9">The sequence shown here is derived from an EMBL/GenBank/DDBJ whole genome shotgun (WGS) entry which is preliminary data.</text>
</comment>
<dbReference type="GO" id="GO:0000209">
    <property type="term" value="P:protein polyubiquitination"/>
    <property type="evidence" value="ECO:0007669"/>
    <property type="project" value="TreeGrafter"/>
</dbReference>
<dbReference type="EMBL" id="JAIZAY010000016">
    <property type="protein sequence ID" value="KAJ8026425.1"/>
    <property type="molecule type" value="Genomic_DNA"/>
</dbReference>
<dbReference type="GO" id="GO:0000151">
    <property type="term" value="C:ubiquitin ligase complex"/>
    <property type="evidence" value="ECO:0007669"/>
    <property type="project" value="TreeGrafter"/>
</dbReference>
<dbReference type="OrthoDB" id="66510at2759"/>
<keyword evidence="10" id="KW-1185">Reference proteome</keyword>
<organism evidence="9 10">
    <name type="scientific">Holothuria leucospilota</name>
    <name type="common">Black long sea cucumber</name>
    <name type="synonym">Mertensiothuria leucospilota</name>
    <dbReference type="NCBI Taxonomy" id="206669"/>
    <lineage>
        <taxon>Eukaryota</taxon>
        <taxon>Metazoa</taxon>
        <taxon>Echinodermata</taxon>
        <taxon>Eleutherozoa</taxon>
        <taxon>Echinozoa</taxon>
        <taxon>Holothuroidea</taxon>
        <taxon>Aspidochirotacea</taxon>
        <taxon>Aspidochirotida</taxon>
        <taxon>Holothuriidae</taxon>
        <taxon>Holothuria</taxon>
    </lineage>
</organism>
<accession>A0A9Q0YQ02</accession>
<dbReference type="Pfam" id="PF09814">
    <property type="entry name" value="HECT_2"/>
    <property type="match status" value="1"/>
</dbReference>
<evidence type="ECO:0000256" key="2">
    <source>
        <dbReference type="ARBA" id="ARBA00012485"/>
    </source>
</evidence>
<dbReference type="Proteomes" id="UP001152320">
    <property type="component" value="Chromosome 16"/>
</dbReference>
<comment type="function">
    <text evidence="7">E3 ubiquitin-protein ligase which accepts ubiquitin from specific E2 ubiquitin-conjugating enzymes, and transfers it to substrates, generally promoting their degradation by the proteasome. Independently of its E3 ubiquitin-protein ligase activity, acts as an inhibitor of CPSF3 endonuclease activity by blocking CPSF3 active site.</text>
</comment>
<dbReference type="AlphaFoldDB" id="A0A9Q0YQ02"/>
<dbReference type="GO" id="GO:0005634">
    <property type="term" value="C:nucleus"/>
    <property type="evidence" value="ECO:0007669"/>
    <property type="project" value="TreeGrafter"/>
</dbReference>
<evidence type="ECO:0000256" key="8">
    <source>
        <dbReference type="ARBA" id="ARBA00064185"/>
    </source>
</evidence>
<dbReference type="InterPro" id="IPR019193">
    <property type="entry name" value="UBQ-conj_enz_E2-bd_prot"/>
</dbReference>
<dbReference type="GO" id="GO:0005829">
    <property type="term" value="C:cytosol"/>
    <property type="evidence" value="ECO:0007669"/>
    <property type="project" value="TreeGrafter"/>
</dbReference>
<sequence>MYGEVRKSLETAQLVFDVEHHVKEAPNSEGKCSNDFQSTGKICCQDLKCKFAITPSEVSIFNSVKDETTIFHLPPCLQLVPQSCSSANLVNQTELHLRIKVLDLKSVEIVNYEDEWTLTDGQQACIACQRCGNEITRKSLKKVIPMPSSDWEGVMEELWCCRSKDVAGVPPVLESIPEDDECLSGYFEIILSPTQLIWETVTIDDPQESAIPKKSSKVYKTVHCSRCRSCLGKALLADKKNEITAVHLWKCWTILHQNEITNIRPSSNLEYLVTSYIKDVCKQQVCFKFIVESEDHKAQILLWLVSPDSLLLWSDEPEMLKDERNRSARNMNIQCISIMKVLYQTCWDDKGQKMNDEWSHDMMVHSFILPLEACYQLAEILTQSTHCTPKSMRSTNSLMIGYLKTS</sequence>
<evidence type="ECO:0000256" key="4">
    <source>
        <dbReference type="ARBA" id="ARBA00029737"/>
    </source>
</evidence>
<dbReference type="PANTHER" id="PTHR31531">
    <property type="entry name" value="E3 UBIQUITIN-PROTEIN LIGASE E3D FAMILY MEMBER"/>
    <property type="match status" value="1"/>
</dbReference>
<evidence type="ECO:0000256" key="7">
    <source>
        <dbReference type="ARBA" id="ARBA00053831"/>
    </source>
</evidence>
<dbReference type="PANTHER" id="PTHR31531:SF2">
    <property type="entry name" value="E3 UBIQUITIN-PROTEIN LIGASE E3D"/>
    <property type="match status" value="1"/>
</dbReference>
<evidence type="ECO:0000256" key="6">
    <source>
        <dbReference type="ARBA" id="ARBA00032298"/>
    </source>
</evidence>
<comment type="subunit">
    <text evidence="8">Interacts with UBE2C/UbcH10 (E2 ubiquitin-conjugating enzyme). In vitro, interacts with cyclin-B.</text>
</comment>
<evidence type="ECO:0000256" key="5">
    <source>
        <dbReference type="ARBA" id="ARBA00032234"/>
    </source>
</evidence>
<reference evidence="9" key="1">
    <citation type="submission" date="2021-10" db="EMBL/GenBank/DDBJ databases">
        <title>Tropical sea cucumber genome reveals ecological adaptation and Cuvierian tubules defense mechanism.</title>
        <authorList>
            <person name="Chen T."/>
        </authorList>
    </citation>
    <scope>NUCLEOTIDE SEQUENCE</scope>
    <source>
        <strain evidence="9">Nanhai2018</strain>
        <tissue evidence="9">Muscle</tissue>
    </source>
</reference>
<evidence type="ECO:0000256" key="1">
    <source>
        <dbReference type="ARBA" id="ARBA00000885"/>
    </source>
</evidence>
<dbReference type="GO" id="GO:0061630">
    <property type="term" value="F:ubiquitin protein ligase activity"/>
    <property type="evidence" value="ECO:0007669"/>
    <property type="project" value="UniProtKB-EC"/>
</dbReference>
<name>A0A9Q0YQ02_HOLLE</name>
<dbReference type="GO" id="GO:0006513">
    <property type="term" value="P:protein monoubiquitination"/>
    <property type="evidence" value="ECO:0007669"/>
    <property type="project" value="TreeGrafter"/>
</dbReference>
<proteinExistence type="predicted"/>
<protein>
    <recommendedName>
        <fullName evidence="3">E3 ubiquitin-protein ligase E3D</fullName>
        <ecNumber evidence="2">2.3.2.26</ecNumber>
    </recommendedName>
    <alternativeName>
        <fullName evidence="6">HECT-type E3 ubiquitin transferase E3D</fullName>
    </alternativeName>
    <alternativeName>
        <fullName evidence="5">UbcH10-binding protein with a HECT-like domain</fullName>
    </alternativeName>
    <alternativeName>
        <fullName evidence="4">Ubiquitin-conjugating enzyme E2C-binding protein</fullName>
    </alternativeName>
</protein>
<comment type="catalytic activity">
    <reaction evidence="1">
        <text>S-ubiquitinyl-[E2 ubiquitin-conjugating enzyme]-L-cysteine + [acceptor protein]-L-lysine = [E2 ubiquitin-conjugating enzyme]-L-cysteine + N(6)-ubiquitinyl-[acceptor protein]-L-lysine.</text>
        <dbReference type="EC" id="2.3.2.26"/>
    </reaction>
</comment>
<dbReference type="GO" id="GO:0043161">
    <property type="term" value="P:proteasome-mediated ubiquitin-dependent protein catabolic process"/>
    <property type="evidence" value="ECO:0007669"/>
    <property type="project" value="TreeGrafter"/>
</dbReference>
<evidence type="ECO:0000256" key="3">
    <source>
        <dbReference type="ARBA" id="ARBA00013646"/>
    </source>
</evidence>
<dbReference type="GO" id="GO:0030332">
    <property type="term" value="F:cyclin binding"/>
    <property type="evidence" value="ECO:0007669"/>
    <property type="project" value="TreeGrafter"/>
</dbReference>
<dbReference type="GO" id="GO:0051865">
    <property type="term" value="P:protein autoubiquitination"/>
    <property type="evidence" value="ECO:0007669"/>
    <property type="project" value="TreeGrafter"/>
</dbReference>
<gene>
    <name evidence="9" type="ORF">HOLleu_31237</name>
</gene>
<evidence type="ECO:0000313" key="10">
    <source>
        <dbReference type="Proteomes" id="UP001152320"/>
    </source>
</evidence>
<dbReference type="GO" id="GO:0031624">
    <property type="term" value="F:ubiquitin conjugating enzyme binding"/>
    <property type="evidence" value="ECO:0007669"/>
    <property type="project" value="TreeGrafter"/>
</dbReference>
<dbReference type="EC" id="2.3.2.26" evidence="2"/>
<evidence type="ECO:0000313" key="9">
    <source>
        <dbReference type="EMBL" id="KAJ8026425.1"/>
    </source>
</evidence>